<comment type="similarity">
    <text evidence="2 12">Belongs to the CDP-alcohol phosphatidyltransferase class-I family.</text>
</comment>
<organism evidence="14 15">
    <name type="scientific">Dictyobacter arantiisoli</name>
    <dbReference type="NCBI Taxonomy" id="2014874"/>
    <lineage>
        <taxon>Bacteria</taxon>
        <taxon>Bacillati</taxon>
        <taxon>Chloroflexota</taxon>
        <taxon>Ktedonobacteria</taxon>
        <taxon>Ktedonobacterales</taxon>
        <taxon>Dictyobacteraceae</taxon>
        <taxon>Dictyobacter</taxon>
    </lineage>
</organism>
<comment type="subcellular location">
    <subcellularLocation>
        <location evidence="1">Membrane</location>
        <topology evidence="1">Multi-pass membrane protein</topology>
    </subcellularLocation>
</comment>
<evidence type="ECO:0000256" key="2">
    <source>
        <dbReference type="ARBA" id="ARBA00010441"/>
    </source>
</evidence>
<keyword evidence="5 13" id="KW-0812">Transmembrane</keyword>
<dbReference type="GO" id="GO:0016020">
    <property type="term" value="C:membrane"/>
    <property type="evidence" value="ECO:0007669"/>
    <property type="project" value="UniProtKB-SubCell"/>
</dbReference>
<keyword evidence="15" id="KW-1185">Reference proteome</keyword>
<dbReference type="PANTHER" id="PTHR14269:SF62">
    <property type="entry name" value="CDP-DIACYLGLYCEROL--GLYCEROL-3-PHOSPHATE 3-PHOSPHATIDYLTRANSFERASE 1, CHLOROPLASTIC"/>
    <property type="match status" value="1"/>
</dbReference>
<keyword evidence="3" id="KW-0444">Lipid biosynthesis</keyword>
<evidence type="ECO:0000256" key="4">
    <source>
        <dbReference type="ARBA" id="ARBA00022679"/>
    </source>
</evidence>
<dbReference type="GO" id="GO:0008444">
    <property type="term" value="F:CDP-diacylglycerol-glycerol-3-phosphate 3-phosphatidyltransferase activity"/>
    <property type="evidence" value="ECO:0007669"/>
    <property type="project" value="UniProtKB-UniRule"/>
</dbReference>
<dbReference type="Proteomes" id="UP000322530">
    <property type="component" value="Unassembled WGS sequence"/>
</dbReference>
<evidence type="ECO:0000256" key="12">
    <source>
        <dbReference type="RuleBase" id="RU003750"/>
    </source>
</evidence>
<name>A0A5A5TC22_9CHLR</name>
<evidence type="ECO:0000256" key="6">
    <source>
        <dbReference type="ARBA" id="ARBA00022989"/>
    </source>
</evidence>
<comment type="caution">
    <text evidence="14">The sequence shown here is derived from an EMBL/GenBank/DDBJ whole genome shotgun (WGS) entry which is preliminary data.</text>
</comment>
<keyword evidence="8 13" id="KW-0472">Membrane</keyword>
<evidence type="ECO:0000256" key="13">
    <source>
        <dbReference type="SAM" id="Phobius"/>
    </source>
</evidence>
<dbReference type="InterPro" id="IPR004570">
    <property type="entry name" value="Phosphatidylglycerol_P_synth"/>
</dbReference>
<dbReference type="EC" id="2.7.8.5" evidence="11"/>
<dbReference type="NCBIfam" id="TIGR00560">
    <property type="entry name" value="pgsA"/>
    <property type="match status" value="1"/>
</dbReference>
<dbReference type="Pfam" id="PF01066">
    <property type="entry name" value="CDP-OH_P_transf"/>
    <property type="match status" value="1"/>
</dbReference>
<dbReference type="InterPro" id="IPR000462">
    <property type="entry name" value="CDP-OH_P_trans"/>
</dbReference>
<keyword evidence="7" id="KW-0443">Lipid metabolism</keyword>
<evidence type="ECO:0000256" key="1">
    <source>
        <dbReference type="ARBA" id="ARBA00004141"/>
    </source>
</evidence>
<evidence type="ECO:0000256" key="11">
    <source>
        <dbReference type="NCBIfam" id="TIGR00560"/>
    </source>
</evidence>
<dbReference type="AlphaFoldDB" id="A0A5A5TC22"/>
<dbReference type="InterPro" id="IPR048254">
    <property type="entry name" value="CDP_ALCOHOL_P_TRANSF_CS"/>
</dbReference>
<reference evidence="14 15" key="1">
    <citation type="submission" date="2019-01" db="EMBL/GenBank/DDBJ databases">
        <title>Draft genome sequence of Dictyobacter sp. Uno17.</title>
        <authorList>
            <person name="Wang C.M."/>
            <person name="Zheng Y."/>
            <person name="Sakai Y."/>
            <person name="Abe K."/>
            <person name="Yokota A."/>
            <person name="Yabe S."/>
        </authorList>
    </citation>
    <scope>NUCLEOTIDE SEQUENCE [LARGE SCALE GENOMIC DNA]</scope>
    <source>
        <strain evidence="14 15">Uno17</strain>
    </source>
</reference>
<dbReference type="RefSeq" id="WP_149402011.1">
    <property type="nucleotide sequence ID" value="NZ_BIXY01000035.1"/>
</dbReference>
<feature type="transmembrane region" description="Helical" evidence="13">
    <location>
        <begin position="7"/>
        <end position="25"/>
    </location>
</feature>
<feature type="transmembrane region" description="Helical" evidence="13">
    <location>
        <begin position="63"/>
        <end position="84"/>
    </location>
</feature>
<accession>A0A5A5TC22</accession>
<evidence type="ECO:0000256" key="3">
    <source>
        <dbReference type="ARBA" id="ARBA00022516"/>
    </source>
</evidence>
<proteinExistence type="inferred from homology"/>
<dbReference type="InterPro" id="IPR050324">
    <property type="entry name" value="CDP-alcohol_PTase-I"/>
</dbReference>
<evidence type="ECO:0000313" key="15">
    <source>
        <dbReference type="Proteomes" id="UP000322530"/>
    </source>
</evidence>
<dbReference type="PROSITE" id="PS00379">
    <property type="entry name" value="CDP_ALCOHOL_P_TRANSF"/>
    <property type="match status" value="1"/>
</dbReference>
<protein>
    <recommendedName>
        <fullName evidence="11">CDP-diacylglycerol--glycerol-3-phosphate 3-phosphatidyltransferase</fullName>
        <ecNumber evidence="11">2.7.8.5</ecNumber>
    </recommendedName>
</protein>
<dbReference type="EMBL" id="BIXY01000035">
    <property type="protein sequence ID" value="GCF09050.1"/>
    <property type="molecule type" value="Genomic_DNA"/>
</dbReference>
<evidence type="ECO:0000256" key="7">
    <source>
        <dbReference type="ARBA" id="ARBA00023098"/>
    </source>
</evidence>
<evidence type="ECO:0000256" key="10">
    <source>
        <dbReference type="ARBA" id="ARBA00023264"/>
    </source>
</evidence>
<keyword evidence="6 13" id="KW-1133">Transmembrane helix</keyword>
<gene>
    <name evidence="14" type="ORF">KDI_26140</name>
</gene>
<evidence type="ECO:0000256" key="9">
    <source>
        <dbReference type="ARBA" id="ARBA00023209"/>
    </source>
</evidence>
<evidence type="ECO:0000256" key="8">
    <source>
        <dbReference type="ARBA" id="ARBA00023136"/>
    </source>
</evidence>
<dbReference type="InterPro" id="IPR043130">
    <property type="entry name" value="CDP-OH_PTrfase_TM_dom"/>
</dbReference>
<feature type="transmembrane region" description="Helical" evidence="13">
    <location>
        <begin position="130"/>
        <end position="154"/>
    </location>
</feature>
<dbReference type="PANTHER" id="PTHR14269">
    <property type="entry name" value="CDP-DIACYLGLYCEROL--GLYCEROL-3-PHOSPHATE 3-PHOSPHATIDYLTRANSFERASE-RELATED"/>
    <property type="match status" value="1"/>
</dbReference>
<feature type="transmembrane region" description="Helical" evidence="13">
    <location>
        <begin position="166"/>
        <end position="190"/>
    </location>
</feature>
<keyword evidence="4 12" id="KW-0808">Transferase</keyword>
<dbReference type="GO" id="GO:0046474">
    <property type="term" value="P:glycerophospholipid biosynthetic process"/>
    <property type="evidence" value="ECO:0007669"/>
    <property type="project" value="TreeGrafter"/>
</dbReference>
<dbReference type="Gene3D" id="1.20.120.1760">
    <property type="match status" value="1"/>
</dbReference>
<feature type="transmembrane region" description="Helical" evidence="13">
    <location>
        <begin position="31"/>
        <end position="51"/>
    </location>
</feature>
<dbReference type="PIRSF" id="PIRSF000847">
    <property type="entry name" value="Phos_ph_gly_syn"/>
    <property type="match status" value="1"/>
</dbReference>
<evidence type="ECO:0000256" key="5">
    <source>
        <dbReference type="ARBA" id="ARBA00022692"/>
    </source>
</evidence>
<keyword evidence="10" id="KW-1208">Phospholipid metabolism</keyword>
<keyword evidence="9" id="KW-0594">Phospholipid biosynthesis</keyword>
<evidence type="ECO:0000313" key="14">
    <source>
        <dbReference type="EMBL" id="GCF09050.1"/>
    </source>
</evidence>
<dbReference type="OrthoDB" id="9796672at2"/>
<sequence>MRNLPNILSISRLIATVVVFILVLVNQPWAFLLATVLFFLASVTDYLDGYLARRFKVVSSLGVFLDLTADKVFVSAVMIALVPMGLVPPWIVFIVVAREFMVSGLRSIAAAKGKVIPAGMWGKQKTFITLLALGALLLAKGLGAHMLSIFPYMLTFNSHTVNAAELLLLLADVLLILATIWTIFSGLEYLRGGWPLLRSSDESTAH</sequence>